<organism evidence="2 3">
    <name type="scientific">Robiginitalea aurantiaca</name>
    <dbReference type="NCBI Taxonomy" id="3056915"/>
    <lineage>
        <taxon>Bacteria</taxon>
        <taxon>Pseudomonadati</taxon>
        <taxon>Bacteroidota</taxon>
        <taxon>Flavobacteriia</taxon>
        <taxon>Flavobacteriales</taxon>
        <taxon>Flavobacteriaceae</taxon>
        <taxon>Robiginitalea</taxon>
    </lineage>
</organism>
<keyword evidence="3" id="KW-1185">Reference proteome</keyword>
<dbReference type="Pfam" id="PF14134">
    <property type="entry name" value="DUF4301"/>
    <property type="match status" value="1"/>
</dbReference>
<dbReference type="Proteomes" id="UP001174839">
    <property type="component" value="Unassembled WGS sequence"/>
</dbReference>
<dbReference type="RefSeq" id="WP_289724704.1">
    <property type="nucleotide sequence ID" value="NZ_JAUDUY010000003.1"/>
</dbReference>
<evidence type="ECO:0000313" key="3">
    <source>
        <dbReference type="Proteomes" id="UP001174839"/>
    </source>
</evidence>
<feature type="domain" description="DUF4301" evidence="1">
    <location>
        <begin position="6"/>
        <end position="511"/>
    </location>
</feature>
<proteinExistence type="predicted"/>
<dbReference type="InterPro" id="IPR029044">
    <property type="entry name" value="Nucleotide-diphossugar_trans"/>
</dbReference>
<dbReference type="SUPFAM" id="SSF53448">
    <property type="entry name" value="Nucleotide-diphospho-sugar transferases"/>
    <property type="match status" value="1"/>
</dbReference>
<evidence type="ECO:0000259" key="1">
    <source>
        <dbReference type="Pfam" id="PF14134"/>
    </source>
</evidence>
<sequence>MSIFSEEDQIRLSEKGIDPRKAMRQIETFKEGIPFIHLSRAAVTGDGIVRLTIEEQEGFRSHYNQNKGKIRTLKFTPASGAASRMFKALFTFINEFNPDQTSFEGYINRPDQKDVKVFYEGLERFPFYEEISSRISGDGMTEGQKFMAFVSEMLTEKGMNYGFYPKGLLPFHRYANSTATPFAEHLKEGAAYAQSGNLSYLHFTISPQHRELFRETERQVADPIRRETGCDFDITYSYQKEATDTLAVTPDNEPFRNDEGQLLFRPGGHGALLENLNEQDADLLFIKNIDNVVTENALHEIAAWKEILAGYLLKIQAKAFSFSRMLVDGTVDHDLLKRVESFLQAELNVCFPTAFPGYSLEEQIAVLQDKLDRPIRVCGMVRNAGDPGGGPFWITDAMGNESLQIVESAQVDLADEDQQQIFEKATHFNPVDLVCGVRDAFGQKFDLMNFVNSKQGFITAKTYEGRELKALELPGLWNGGMAYWNTVFIEVPAETFNPVKTVNDLLKPAHQP</sequence>
<name>A0ABT7WEK2_9FLAO</name>
<dbReference type="EMBL" id="JAUDUY010000003">
    <property type="protein sequence ID" value="MDM9631346.1"/>
    <property type="molecule type" value="Genomic_DNA"/>
</dbReference>
<comment type="caution">
    <text evidence="2">The sequence shown here is derived from an EMBL/GenBank/DDBJ whole genome shotgun (WGS) entry which is preliminary data.</text>
</comment>
<gene>
    <name evidence="2" type="ORF">QU605_07685</name>
</gene>
<reference evidence="2" key="1">
    <citation type="submission" date="2023-06" db="EMBL/GenBank/DDBJ databases">
        <title>Robiginitalea aurantiacus sp. nov. and Algoriphagus sediminis sp. nov., isolated from coastal sediment.</title>
        <authorList>
            <person name="Zhou Z.Y."/>
            <person name="An J."/>
            <person name="Jia Y.W."/>
            <person name="Du Z.J."/>
        </authorList>
    </citation>
    <scope>NUCLEOTIDE SEQUENCE</scope>
    <source>
        <strain evidence="2">M39</strain>
    </source>
</reference>
<dbReference type="InterPro" id="IPR025393">
    <property type="entry name" value="DUF4301"/>
</dbReference>
<accession>A0ABT7WEK2</accession>
<evidence type="ECO:0000313" key="2">
    <source>
        <dbReference type="EMBL" id="MDM9631346.1"/>
    </source>
</evidence>
<protein>
    <submittedName>
        <fullName evidence="2">DUF4301 family protein</fullName>
    </submittedName>
</protein>